<organism evidence="2 3">
    <name type="scientific">Hymenobacter saemangeumensis</name>
    <dbReference type="NCBI Taxonomy" id="1084522"/>
    <lineage>
        <taxon>Bacteria</taxon>
        <taxon>Pseudomonadati</taxon>
        <taxon>Bacteroidota</taxon>
        <taxon>Cytophagia</taxon>
        <taxon>Cytophagales</taxon>
        <taxon>Hymenobacteraceae</taxon>
        <taxon>Hymenobacter</taxon>
    </lineage>
</organism>
<dbReference type="Proteomes" id="UP001501153">
    <property type="component" value="Unassembled WGS sequence"/>
</dbReference>
<evidence type="ECO:0000313" key="2">
    <source>
        <dbReference type="EMBL" id="GAA4354098.1"/>
    </source>
</evidence>
<proteinExistence type="predicted"/>
<protein>
    <recommendedName>
        <fullName evidence="4">DUF935 family protein</fullName>
    </recommendedName>
</protein>
<evidence type="ECO:0008006" key="4">
    <source>
        <dbReference type="Google" id="ProtNLM"/>
    </source>
</evidence>
<comment type="caution">
    <text evidence="2">The sequence shown here is derived from an EMBL/GenBank/DDBJ whole genome shotgun (WGS) entry which is preliminary data.</text>
</comment>
<sequence length="406" mass="46450">MQLGQPFKAFTRWLNQFELAKKPGTTDTATIAGGKKAKRAPRLKDSLVALQSRTRIAAEMEAWKRAEDRALHPTKPRRDMLMALYQQITKDNYLTGQMTTLKNKVLSEGYTVVDKTGKEYPDVLELFERPWFTDFLSRVLDTDFYGHTLINFDYPNEEGEFHRFDLIPRGQVVPEFGQVLLKPTDDVGVPFRGIDADYTKLLIEVRMFDEEGKDHIGILNKAAPEVIWKRYTRTDMSRRSEKFGMPLVSLKTSAVEESELSAREEALANMGANGWVVIDESEEIDVVESSNTDGSKIYTALSSMCNDEIAYLITGQTATSQETGSRAGGEVHERVQEHYIQARMRFISQYVNFTLWPFLKLWGYPLEGLHFKWRKWIDEAKAKETGDAPKPTNDPEKDTPPLRWSS</sequence>
<dbReference type="RefSeq" id="WP_345235443.1">
    <property type="nucleotide sequence ID" value="NZ_BAABGZ010000016.1"/>
</dbReference>
<gene>
    <name evidence="2" type="ORF">GCM10023185_15420</name>
</gene>
<feature type="compositionally biased region" description="Basic and acidic residues" evidence="1">
    <location>
        <begin position="383"/>
        <end position="400"/>
    </location>
</feature>
<keyword evidence="3" id="KW-1185">Reference proteome</keyword>
<dbReference type="Pfam" id="PF06074">
    <property type="entry name" value="Portal_Mu"/>
    <property type="match status" value="1"/>
</dbReference>
<accession>A0ABP8I9V9</accession>
<feature type="region of interest" description="Disordered" evidence="1">
    <location>
        <begin position="383"/>
        <end position="406"/>
    </location>
</feature>
<evidence type="ECO:0000256" key="1">
    <source>
        <dbReference type="SAM" id="MobiDB-lite"/>
    </source>
</evidence>
<dbReference type="InterPro" id="IPR009279">
    <property type="entry name" value="Portal_Mu"/>
</dbReference>
<name>A0ABP8I9V9_9BACT</name>
<evidence type="ECO:0000313" key="3">
    <source>
        <dbReference type="Proteomes" id="UP001501153"/>
    </source>
</evidence>
<dbReference type="EMBL" id="BAABGZ010000016">
    <property type="protein sequence ID" value="GAA4354098.1"/>
    <property type="molecule type" value="Genomic_DNA"/>
</dbReference>
<reference evidence="3" key="1">
    <citation type="journal article" date="2019" name="Int. J. Syst. Evol. Microbiol.">
        <title>The Global Catalogue of Microorganisms (GCM) 10K type strain sequencing project: providing services to taxonomists for standard genome sequencing and annotation.</title>
        <authorList>
            <consortium name="The Broad Institute Genomics Platform"/>
            <consortium name="The Broad Institute Genome Sequencing Center for Infectious Disease"/>
            <person name="Wu L."/>
            <person name="Ma J."/>
        </authorList>
    </citation>
    <scope>NUCLEOTIDE SEQUENCE [LARGE SCALE GENOMIC DNA]</scope>
    <source>
        <strain evidence="3">JCM 17923</strain>
    </source>
</reference>